<gene>
    <name evidence="3" type="ORF">GRF29_112g262738</name>
</gene>
<dbReference type="SUPFAM" id="SSF53474">
    <property type="entry name" value="alpha/beta-Hydrolases"/>
    <property type="match status" value="1"/>
</dbReference>
<dbReference type="InterPro" id="IPR000073">
    <property type="entry name" value="AB_hydrolase_1"/>
</dbReference>
<dbReference type="InterPro" id="IPR029058">
    <property type="entry name" value="AB_hydrolase_fold"/>
</dbReference>
<dbReference type="Gene3D" id="3.40.50.1820">
    <property type="entry name" value="alpha/beta hydrolase"/>
    <property type="match status" value="1"/>
</dbReference>
<protein>
    <recommendedName>
        <fullName evidence="2">AB hydrolase-1 domain-containing protein</fullName>
    </recommendedName>
</protein>
<dbReference type="AlphaFoldDB" id="A0AAN6LSQ2"/>
<sequence>MARKDLLRKAFRNNFLRKSVADLKSLASDKAHASFTNLRSPHKLTPSKQPIPTHRPATPDAVPTPPTAVTESDSSSSERTVTPTPDPTAQHAEPLRPGASLRVSTPEPSWREEKAAGGRDPMRMTAKEIRGEMDEADAHTATLRTAALLRSHAHLLSDCRHVLALVENMVLEHVDTIQTAFTLLDAMEGMSPHVEGVRKEMVGKLEGLRCCAHHVNYTHFHTTLLPRCPALQPPSTSTSTRSPTTTMIRESDTLTLPDARILSFATYGSPVPSTSVFYFHSFASSRKEGKIFHTAAAKLGIRLVCPDRPGLGNSSPQPDRTFLDWPEDVLALAEHLKIRRFYVLGWSGGGPPVISKLSLPLHLPHNLPHDHNLPPRHILPIPKPIPTINLPTRHHLAQMQPLALFLRDAKDFVDLGEEGRTI</sequence>
<reference evidence="3 4" key="1">
    <citation type="submission" date="2021-02" db="EMBL/GenBank/DDBJ databases">
        <title>Genome assembly of Pseudopithomyces chartarum.</title>
        <authorList>
            <person name="Jauregui R."/>
            <person name="Singh J."/>
            <person name="Voisey C."/>
        </authorList>
    </citation>
    <scope>NUCLEOTIDE SEQUENCE [LARGE SCALE GENOMIC DNA]</scope>
    <source>
        <strain evidence="3 4">AGR01</strain>
    </source>
</reference>
<feature type="domain" description="AB hydrolase-1" evidence="2">
    <location>
        <begin position="295"/>
        <end position="351"/>
    </location>
</feature>
<feature type="compositionally biased region" description="Polar residues" evidence="1">
    <location>
        <begin position="71"/>
        <end position="83"/>
    </location>
</feature>
<accession>A0AAN6LSQ2</accession>
<dbReference type="Proteomes" id="UP001280581">
    <property type="component" value="Unassembled WGS sequence"/>
</dbReference>
<evidence type="ECO:0000256" key="1">
    <source>
        <dbReference type="SAM" id="MobiDB-lite"/>
    </source>
</evidence>
<feature type="region of interest" description="Disordered" evidence="1">
    <location>
        <begin position="33"/>
        <end position="120"/>
    </location>
</feature>
<evidence type="ECO:0000259" key="2">
    <source>
        <dbReference type="Pfam" id="PF00561"/>
    </source>
</evidence>
<keyword evidence="4" id="KW-1185">Reference proteome</keyword>
<comment type="caution">
    <text evidence="3">The sequence shown here is derived from an EMBL/GenBank/DDBJ whole genome shotgun (WGS) entry which is preliminary data.</text>
</comment>
<evidence type="ECO:0000313" key="4">
    <source>
        <dbReference type="Proteomes" id="UP001280581"/>
    </source>
</evidence>
<name>A0AAN6LSQ2_9PLEO</name>
<feature type="compositionally biased region" description="Basic and acidic residues" evidence="1">
    <location>
        <begin position="109"/>
        <end position="120"/>
    </location>
</feature>
<dbReference type="PANTHER" id="PTHR45763:SF46">
    <property type="entry name" value="AB HYDROLASE-1 DOMAIN-CONTAINING PROTEIN"/>
    <property type="match status" value="1"/>
</dbReference>
<dbReference type="Pfam" id="PF00561">
    <property type="entry name" value="Abhydrolase_1"/>
    <property type="match status" value="1"/>
</dbReference>
<proteinExistence type="predicted"/>
<evidence type="ECO:0000313" key="3">
    <source>
        <dbReference type="EMBL" id="KAK3203099.1"/>
    </source>
</evidence>
<dbReference type="PANTHER" id="PTHR45763">
    <property type="entry name" value="HYDROLASE, ALPHA/BETA FOLD FAMILY PROTEIN, EXPRESSED-RELATED"/>
    <property type="match status" value="1"/>
</dbReference>
<dbReference type="EMBL" id="WVTA01000011">
    <property type="protein sequence ID" value="KAK3203099.1"/>
    <property type="molecule type" value="Genomic_DNA"/>
</dbReference>
<organism evidence="3 4">
    <name type="scientific">Pseudopithomyces chartarum</name>
    <dbReference type="NCBI Taxonomy" id="1892770"/>
    <lineage>
        <taxon>Eukaryota</taxon>
        <taxon>Fungi</taxon>
        <taxon>Dikarya</taxon>
        <taxon>Ascomycota</taxon>
        <taxon>Pezizomycotina</taxon>
        <taxon>Dothideomycetes</taxon>
        <taxon>Pleosporomycetidae</taxon>
        <taxon>Pleosporales</taxon>
        <taxon>Massarineae</taxon>
        <taxon>Didymosphaeriaceae</taxon>
        <taxon>Pseudopithomyces</taxon>
    </lineage>
</organism>